<name>A0A9P4WGT4_9PLEO</name>
<accession>A0A9P4WGT4</accession>
<dbReference type="Proteomes" id="UP000758155">
    <property type="component" value="Unassembled WGS sequence"/>
</dbReference>
<protein>
    <submittedName>
        <fullName evidence="1">Uncharacterized protein</fullName>
    </submittedName>
</protein>
<dbReference type="OrthoDB" id="3712540at2759"/>
<dbReference type="EMBL" id="SWKV01000115">
    <property type="protein sequence ID" value="KAF3031968.1"/>
    <property type="molecule type" value="Genomic_DNA"/>
</dbReference>
<gene>
    <name evidence="1" type="ORF">E8E12_000285</name>
</gene>
<reference evidence="1" key="1">
    <citation type="submission" date="2019-04" db="EMBL/GenBank/DDBJ databases">
        <title>Sequencing of skin fungus with MAO and IRED activity.</title>
        <authorList>
            <person name="Marsaioli A.J."/>
            <person name="Bonatto J.M.C."/>
            <person name="Reis Junior O."/>
        </authorList>
    </citation>
    <scope>NUCLEOTIDE SEQUENCE</scope>
    <source>
        <strain evidence="1">28M1</strain>
    </source>
</reference>
<proteinExistence type="predicted"/>
<dbReference type="AlphaFoldDB" id="A0A9P4WGT4"/>
<sequence length="137" mass="15374">MALRSSTLTVCARGVLHALASAFARLAGVSHPVRQPLESCSRYEQAYRSERDKLSQLTSQFKGQVAESERQGQELRHYRDELLPQYVCLVRELSREVLALQQQIDHVKAACAQRVAHVCSEDRVCEEAAPERAHAST</sequence>
<comment type="caution">
    <text evidence="1">The sequence shown here is derived from an EMBL/GenBank/DDBJ whole genome shotgun (WGS) entry which is preliminary data.</text>
</comment>
<organism evidence="1 2">
    <name type="scientific">Didymella heteroderae</name>
    <dbReference type="NCBI Taxonomy" id="1769908"/>
    <lineage>
        <taxon>Eukaryota</taxon>
        <taxon>Fungi</taxon>
        <taxon>Dikarya</taxon>
        <taxon>Ascomycota</taxon>
        <taxon>Pezizomycotina</taxon>
        <taxon>Dothideomycetes</taxon>
        <taxon>Pleosporomycetidae</taxon>
        <taxon>Pleosporales</taxon>
        <taxon>Pleosporineae</taxon>
        <taxon>Didymellaceae</taxon>
        <taxon>Didymella</taxon>
    </lineage>
</organism>
<evidence type="ECO:0000313" key="2">
    <source>
        <dbReference type="Proteomes" id="UP000758155"/>
    </source>
</evidence>
<evidence type="ECO:0000313" key="1">
    <source>
        <dbReference type="EMBL" id="KAF3031968.1"/>
    </source>
</evidence>
<keyword evidence="2" id="KW-1185">Reference proteome</keyword>